<dbReference type="Proteomes" id="UP000190814">
    <property type="component" value="Unassembled WGS sequence"/>
</dbReference>
<dbReference type="PROSITE" id="PS50991">
    <property type="entry name" value="PYR_CT"/>
    <property type="match status" value="1"/>
</dbReference>
<protein>
    <submittedName>
        <fullName evidence="2">Oxaloacetate decarboxylase, alpha subunit</fullName>
    </submittedName>
</protein>
<dbReference type="SUPFAM" id="SSF51569">
    <property type="entry name" value="Aldolase"/>
    <property type="match status" value="1"/>
</dbReference>
<organism evidence="2 3">
    <name type="scientific">Eubacterium uniforme</name>
    <dbReference type="NCBI Taxonomy" id="39495"/>
    <lineage>
        <taxon>Bacteria</taxon>
        <taxon>Bacillati</taxon>
        <taxon>Bacillota</taxon>
        <taxon>Clostridia</taxon>
        <taxon>Eubacteriales</taxon>
        <taxon>Eubacteriaceae</taxon>
        <taxon>Eubacterium</taxon>
    </lineage>
</organism>
<dbReference type="EMBL" id="FUXZ01000002">
    <property type="protein sequence ID" value="SKA60492.1"/>
    <property type="molecule type" value="Genomic_DNA"/>
</dbReference>
<reference evidence="2 3" key="1">
    <citation type="submission" date="2017-02" db="EMBL/GenBank/DDBJ databases">
        <authorList>
            <person name="Peterson S.W."/>
        </authorList>
    </citation>
    <scope>NUCLEOTIDE SEQUENCE [LARGE SCALE GENOMIC DNA]</scope>
    <source>
        <strain evidence="2 3">ATCC 35992</strain>
    </source>
</reference>
<name>A0A1T4V6L6_9FIRM</name>
<dbReference type="PANTHER" id="PTHR43778:SF2">
    <property type="entry name" value="PYRUVATE CARBOXYLASE, MITOCHONDRIAL"/>
    <property type="match status" value="1"/>
</dbReference>
<dbReference type="OrthoDB" id="9807469at2"/>
<evidence type="ECO:0000313" key="2">
    <source>
        <dbReference type="EMBL" id="SKA60492.1"/>
    </source>
</evidence>
<dbReference type="InterPro" id="IPR055268">
    <property type="entry name" value="PCB-like"/>
</dbReference>
<dbReference type="AlphaFoldDB" id="A0A1T4V6L6"/>
<dbReference type="RefSeq" id="WP_078765174.1">
    <property type="nucleotide sequence ID" value="NZ_FUXZ01000002.1"/>
</dbReference>
<dbReference type="CDD" id="cd07937">
    <property type="entry name" value="DRE_TIM_PC_TC_5S"/>
    <property type="match status" value="1"/>
</dbReference>
<dbReference type="Gene3D" id="3.20.20.70">
    <property type="entry name" value="Aldolase class I"/>
    <property type="match status" value="1"/>
</dbReference>
<gene>
    <name evidence="2" type="ORF">SAMN02745111_00296</name>
</gene>
<sequence>MANENTQVKRPVKITETILRDAHQSLIATRMPTEEMLPIIDTMDKVGYHAVECWGGATFDASLRFLKEDPWERLRKLRDGFKNTKLQMLFRGQNILGYSHYSDDVVEYFVQKSLANGIDIIRIFDCLNDLRNLETAVKAANKEKGHAQIALSYTLGDAYTLDYWKDTAKRIEEMGASSLCIKDMAGLLTPYKATELVSALKEGTDLPIDLHTHYTSGVGAMTYLKAVEAGCDIIDTAISPFSMGTSQPATEVLVETFKGTPYDTGLDQKLLKEIADYFKPYREECLASGLLNPKVMGVNINTLLYQVPGGMLSNLVSQLSEMGAEDKFDEVLEEVPRVRKDFGEPPLVTPSSQIVGTQAVLNVVMGERYKMVNQQAKDLLSGKYGQTVKPFDKEVQKKCIGDTKAITCRPADLIEPSLPKFEKEVAQYKQQDEDVLTYALFPQVAKEFFEYRKAQQTGVDNTVADKENGAYPV</sequence>
<dbReference type="InterPro" id="IPR013785">
    <property type="entry name" value="Aldolase_TIM"/>
</dbReference>
<feature type="domain" description="Pyruvate carboxyltransferase" evidence="1">
    <location>
        <begin position="12"/>
        <end position="272"/>
    </location>
</feature>
<accession>A0A1T4V6L6</accession>
<dbReference type="NCBIfam" id="NF008985">
    <property type="entry name" value="PRK12331.1"/>
    <property type="match status" value="1"/>
</dbReference>
<dbReference type="GO" id="GO:0005737">
    <property type="term" value="C:cytoplasm"/>
    <property type="evidence" value="ECO:0007669"/>
    <property type="project" value="TreeGrafter"/>
</dbReference>
<dbReference type="NCBIfam" id="NF006761">
    <property type="entry name" value="PRK09282.1"/>
    <property type="match status" value="1"/>
</dbReference>
<proteinExistence type="predicted"/>
<dbReference type="GO" id="GO:0004736">
    <property type="term" value="F:pyruvate carboxylase activity"/>
    <property type="evidence" value="ECO:0007669"/>
    <property type="project" value="TreeGrafter"/>
</dbReference>
<dbReference type="SUPFAM" id="SSF89000">
    <property type="entry name" value="post-HMGL domain-like"/>
    <property type="match status" value="1"/>
</dbReference>
<dbReference type="InterPro" id="IPR003379">
    <property type="entry name" value="Carboxylase_cons_dom"/>
</dbReference>
<dbReference type="PANTHER" id="PTHR43778">
    <property type="entry name" value="PYRUVATE CARBOXYLASE"/>
    <property type="match status" value="1"/>
</dbReference>
<keyword evidence="3" id="KW-1185">Reference proteome</keyword>
<dbReference type="STRING" id="39495.SAMN02745111_00296"/>
<dbReference type="Pfam" id="PF00682">
    <property type="entry name" value="HMGL-like"/>
    <property type="match status" value="1"/>
</dbReference>
<evidence type="ECO:0000313" key="3">
    <source>
        <dbReference type="Proteomes" id="UP000190814"/>
    </source>
</evidence>
<dbReference type="Pfam" id="PF02436">
    <property type="entry name" value="PYC_OADA"/>
    <property type="match status" value="1"/>
</dbReference>
<dbReference type="InterPro" id="IPR000891">
    <property type="entry name" value="PYR_CT"/>
</dbReference>
<dbReference type="GO" id="GO:0006094">
    <property type="term" value="P:gluconeogenesis"/>
    <property type="evidence" value="ECO:0007669"/>
    <property type="project" value="TreeGrafter"/>
</dbReference>
<evidence type="ECO:0000259" key="1">
    <source>
        <dbReference type="PROSITE" id="PS50991"/>
    </source>
</evidence>